<evidence type="ECO:0000313" key="15">
    <source>
        <dbReference type="Proteomes" id="UP001297600"/>
    </source>
</evidence>
<keyword evidence="8 11" id="KW-1133">Transmembrane helix</keyword>
<dbReference type="Pfam" id="PF02518">
    <property type="entry name" value="HATPase_c"/>
    <property type="match status" value="1"/>
</dbReference>
<dbReference type="PANTHER" id="PTHR45436:SF16">
    <property type="entry name" value="HISTIDINE KINASE"/>
    <property type="match status" value="1"/>
</dbReference>
<dbReference type="InterPro" id="IPR036890">
    <property type="entry name" value="HATPase_C_sf"/>
</dbReference>
<dbReference type="PROSITE" id="PS50885">
    <property type="entry name" value="HAMP"/>
    <property type="match status" value="1"/>
</dbReference>
<dbReference type="GO" id="GO:0016301">
    <property type="term" value="F:kinase activity"/>
    <property type="evidence" value="ECO:0007669"/>
    <property type="project" value="UniProtKB-KW"/>
</dbReference>
<comment type="subcellular location">
    <subcellularLocation>
        <location evidence="2">Membrane</location>
    </subcellularLocation>
</comment>
<dbReference type="EC" id="2.7.13.3" evidence="3"/>
<organism evidence="14 15">
    <name type="scientific">Mesosutterella porci</name>
    <dbReference type="NCBI Taxonomy" id="2915351"/>
    <lineage>
        <taxon>Bacteria</taxon>
        <taxon>Pseudomonadati</taxon>
        <taxon>Pseudomonadota</taxon>
        <taxon>Betaproteobacteria</taxon>
        <taxon>Burkholderiales</taxon>
        <taxon>Sutterellaceae</taxon>
        <taxon>Mesosutterella</taxon>
    </lineage>
</organism>
<keyword evidence="4" id="KW-0597">Phosphoprotein</keyword>
<evidence type="ECO:0000256" key="5">
    <source>
        <dbReference type="ARBA" id="ARBA00022679"/>
    </source>
</evidence>
<dbReference type="EMBL" id="JAKNCT010000001">
    <property type="protein sequence ID" value="MCG5029935.1"/>
    <property type="molecule type" value="Genomic_DNA"/>
</dbReference>
<dbReference type="Pfam" id="PF00512">
    <property type="entry name" value="HisKA"/>
    <property type="match status" value="1"/>
</dbReference>
<dbReference type="SUPFAM" id="SSF47384">
    <property type="entry name" value="Homodimeric domain of signal transducing histidine kinase"/>
    <property type="match status" value="1"/>
</dbReference>
<dbReference type="Gene3D" id="3.30.565.10">
    <property type="entry name" value="Histidine kinase-like ATPase, C-terminal domain"/>
    <property type="match status" value="1"/>
</dbReference>
<name>A0ABS9MMU0_9BURK</name>
<evidence type="ECO:0000256" key="11">
    <source>
        <dbReference type="SAM" id="Phobius"/>
    </source>
</evidence>
<evidence type="ECO:0000256" key="8">
    <source>
        <dbReference type="ARBA" id="ARBA00022989"/>
    </source>
</evidence>
<dbReference type="InterPro" id="IPR005467">
    <property type="entry name" value="His_kinase_dom"/>
</dbReference>
<dbReference type="InterPro" id="IPR003594">
    <property type="entry name" value="HATPase_dom"/>
</dbReference>
<dbReference type="InterPro" id="IPR003661">
    <property type="entry name" value="HisK_dim/P_dom"/>
</dbReference>
<dbReference type="PRINTS" id="PR00344">
    <property type="entry name" value="BCTRLSENSOR"/>
</dbReference>
<comment type="catalytic activity">
    <reaction evidence="1">
        <text>ATP + protein L-histidine = ADP + protein N-phospho-L-histidine.</text>
        <dbReference type="EC" id="2.7.13.3"/>
    </reaction>
</comment>
<dbReference type="SUPFAM" id="SSF55874">
    <property type="entry name" value="ATPase domain of HSP90 chaperone/DNA topoisomerase II/histidine kinase"/>
    <property type="match status" value="1"/>
</dbReference>
<reference evidence="14 15" key="1">
    <citation type="submission" date="2022-02" db="EMBL/GenBank/DDBJ databases">
        <title>Mesosutterella porci, a novel member of the family Sutterellaceae from pig feces.</title>
        <authorList>
            <person name="Wylensek D."/>
            <person name="Clavel T."/>
        </authorList>
    </citation>
    <scope>NUCLEOTIDE SEQUENCE [LARGE SCALE GENOMIC DNA]</scope>
    <source>
        <strain evidence="15">oilRF-744-wt-GAM-9</strain>
    </source>
</reference>
<dbReference type="InterPro" id="IPR004358">
    <property type="entry name" value="Sig_transdc_His_kin-like_C"/>
</dbReference>
<comment type="caution">
    <text evidence="14">The sequence shown here is derived from an EMBL/GenBank/DDBJ whole genome shotgun (WGS) entry which is preliminary data.</text>
</comment>
<dbReference type="CDD" id="cd00082">
    <property type="entry name" value="HisKA"/>
    <property type="match status" value="1"/>
</dbReference>
<accession>A0ABS9MMU0</accession>
<keyword evidence="9" id="KW-0902">Two-component regulatory system</keyword>
<evidence type="ECO:0000256" key="1">
    <source>
        <dbReference type="ARBA" id="ARBA00000085"/>
    </source>
</evidence>
<dbReference type="Gene3D" id="1.10.287.130">
    <property type="match status" value="1"/>
</dbReference>
<keyword evidence="6 11" id="KW-0812">Transmembrane</keyword>
<proteinExistence type="predicted"/>
<dbReference type="PANTHER" id="PTHR45436">
    <property type="entry name" value="SENSOR HISTIDINE KINASE YKOH"/>
    <property type="match status" value="1"/>
</dbReference>
<dbReference type="Gene3D" id="6.10.340.10">
    <property type="match status" value="1"/>
</dbReference>
<dbReference type="RefSeq" id="WP_237977591.1">
    <property type="nucleotide sequence ID" value="NZ_JAKNCT010000001.1"/>
</dbReference>
<dbReference type="SMART" id="SM00388">
    <property type="entry name" value="HisKA"/>
    <property type="match status" value="1"/>
</dbReference>
<feature type="domain" description="HAMP" evidence="13">
    <location>
        <begin position="163"/>
        <end position="216"/>
    </location>
</feature>
<dbReference type="InterPro" id="IPR050428">
    <property type="entry name" value="TCS_sensor_his_kinase"/>
</dbReference>
<evidence type="ECO:0000256" key="10">
    <source>
        <dbReference type="ARBA" id="ARBA00023136"/>
    </source>
</evidence>
<feature type="transmembrane region" description="Helical" evidence="11">
    <location>
        <begin position="12"/>
        <end position="37"/>
    </location>
</feature>
<feature type="domain" description="Histidine kinase" evidence="12">
    <location>
        <begin position="224"/>
        <end position="432"/>
    </location>
</feature>
<evidence type="ECO:0000256" key="7">
    <source>
        <dbReference type="ARBA" id="ARBA00022777"/>
    </source>
</evidence>
<evidence type="ECO:0000256" key="9">
    <source>
        <dbReference type="ARBA" id="ARBA00023012"/>
    </source>
</evidence>
<gene>
    <name evidence="14" type="ORF">MAF45_00490</name>
</gene>
<evidence type="ECO:0000256" key="4">
    <source>
        <dbReference type="ARBA" id="ARBA00022553"/>
    </source>
</evidence>
<dbReference type="CDD" id="cd00075">
    <property type="entry name" value="HATPase"/>
    <property type="match status" value="1"/>
</dbReference>
<sequence>MLKLRRPGGLRFRLMAAFGIFTLAVIAASLIPVSYVVPFTEQHLVAENQYYTLKGMIDYDIAEGRNPRLIPIKRLYASRTEVNGVRLDPIPKAYRNVPEGYSEYETPQKASFLYRIDSGGVTYILETDQTEFEEIEQRLNVVIYVFAGIMLLLSLLLAWALARTVTRPLRELAREVRRCAESPDFRPLSVRTDNDEVGYLARVCEKSLKRLHETLERERLFASDLSHELRTDLAVVSTTAELLEGTGGLAPRQSAQMQKISRAAAHMQLVIRALLSLVRTKDIQSAEADSVPLSRAARKVLERTRSGLRGGRVRLELRDGTTSGGPLAPEGMVTLVLDNLVRNAVRYTDEGAVTVDLTDRGFRVTDDGHGIAEDELKKIFEPHYRGRGCRGAGMGIGLSIVSRICEREGWIVTAGGAPGRGACFSVLMRPGDKAPEEGCKAAS</sequence>
<dbReference type="PROSITE" id="PS50109">
    <property type="entry name" value="HIS_KIN"/>
    <property type="match status" value="1"/>
</dbReference>
<feature type="transmembrane region" description="Helical" evidence="11">
    <location>
        <begin position="141"/>
        <end position="162"/>
    </location>
</feature>
<evidence type="ECO:0000259" key="13">
    <source>
        <dbReference type="PROSITE" id="PS50885"/>
    </source>
</evidence>
<evidence type="ECO:0000313" key="14">
    <source>
        <dbReference type="EMBL" id="MCG5029935.1"/>
    </source>
</evidence>
<dbReference type="SMART" id="SM00387">
    <property type="entry name" value="HATPase_c"/>
    <property type="match status" value="1"/>
</dbReference>
<evidence type="ECO:0000256" key="2">
    <source>
        <dbReference type="ARBA" id="ARBA00004370"/>
    </source>
</evidence>
<dbReference type="InterPro" id="IPR036097">
    <property type="entry name" value="HisK_dim/P_sf"/>
</dbReference>
<keyword evidence="7 14" id="KW-0418">Kinase</keyword>
<evidence type="ECO:0000256" key="3">
    <source>
        <dbReference type="ARBA" id="ARBA00012438"/>
    </source>
</evidence>
<evidence type="ECO:0000256" key="6">
    <source>
        <dbReference type="ARBA" id="ARBA00022692"/>
    </source>
</evidence>
<keyword evidence="10 11" id="KW-0472">Membrane</keyword>
<keyword evidence="5" id="KW-0808">Transferase</keyword>
<evidence type="ECO:0000259" key="12">
    <source>
        <dbReference type="PROSITE" id="PS50109"/>
    </source>
</evidence>
<dbReference type="InterPro" id="IPR003660">
    <property type="entry name" value="HAMP_dom"/>
</dbReference>
<keyword evidence="15" id="KW-1185">Reference proteome</keyword>
<dbReference type="Proteomes" id="UP001297600">
    <property type="component" value="Unassembled WGS sequence"/>
</dbReference>
<protein>
    <recommendedName>
        <fullName evidence="3">histidine kinase</fullName>
        <ecNumber evidence="3">2.7.13.3</ecNumber>
    </recommendedName>
</protein>